<reference evidence="3 4" key="1">
    <citation type="submission" date="2016-10" db="EMBL/GenBank/DDBJ databases">
        <authorList>
            <person name="de Groot N.N."/>
        </authorList>
    </citation>
    <scope>NUCLEOTIDE SEQUENCE [LARGE SCALE GENOMIC DNA]</scope>
    <source>
        <strain evidence="3 4">Calf135</strain>
    </source>
</reference>
<dbReference type="InterPro" id="IPR036028">
    <property type="entry name" value="SH3-like_dom_sf"/>
</dbReference>
<feature type="chain" id="PRO_5011783423" evidence="1">
    <location>
        <begin position="23"/>
        <end position="489"/>
    </location>
</feature>
<dbReference type="Proteomes" id="UP000199512">
    <property type="component" value="Unassembled WGS sequence"/>
</dbReference>
<dbReference type="Pfam" id="PF01832">
    <property type="entry name" value="Glucosaminidase"/>
    <property type="match status" value="1"/>
</dbReference>
<dbReference type="EMBL" id="FODF01000001">
    <property type="protein sequence ID" value="SEN19604.1"/>
    <property type="molecule type" value="Genomic_DNA"/>
</dbReference>
<dbReference type="PANTHER" id="PTHR34408:SF2">
    <property type="entry name" value="CELL WALL-BINDING PROTEIN YWSB"/>
    <property type="match status" value="1"/>
</dbReference>
<dbReference type="PROSITE" id="PS51781">
    <property type="entry name" value="SH3B"/>
    <property type="match status" value="3"/>
</dbReference>
<dbReference type="Gene3D" id="2.30.30.40">
    <property type="entry name" value="SH3 Domains"/>
    <property type="match status" value="3"/>
</dbReference>
<feature type="signal peptide" evidence="1">
    <location>
        <begin position="1"/>
        <end position="22"/>
    </location>
</feature>
<evidence type="ECO:0000313" key="3">
    <source>
        <dbReference type="EMBL" id="SEN19604.1"/>
    </source>
</evidence>
<feature type="domain" description="SH3b" evidence="2">
    <location>
        <begin position="94"/>
        <end position="159"/>
    </location>
</feature>
<keyword evidence="4" id="KW-1185">Reference proteome</keyword>
<accession>A0A1H8EKF0</accession>
<dbReference type="SUPFAM" id="SSF50044">
    <property type="entry name" value="SH3-domain"/>
    <property type="match status" value="1"/>
</dbReference>
<dbReference type="InterPro" id="IPR002901">
    <property type="entry name" value="MGlyc_endo_b_GlcNAc-like_dom"/>
</dbReference>
<dbReference type="PANTHER" id="PTHR34408">
    <property type="entry name" value="FAMILY PROTEIN, PUTATIVE-RELATED"/>
    <property type="match status" value="1"/>
</dbReference>
<dbReference type="GO" id="GO:0004040">
    <property type="term" value="F:amidase activity"/>
    <property type="evidence" value="ECO:0007669"/>
    <property type="project" value="InterPro"/>
</dbReference>
<feature type="domain" description="SH3b" evidence="2">
    <location>
        <begin position="163"/>
        <end position="225"/>
    </location>
</feature>
<proteinExistence type="predicted"/>
<keyword evidence="1" id="KW-0732">Signal</keyword>
<dbReference type="OrthoDB" id="9816557at2"/>
<dbReference type="Gene3D" id="1.10.530.10">
    <property type="match status" value="1"/>
</dbReference>
<dbReference type="InterPro" id="IPR052354">
    <property type="entry name" value="Cell_Wall_Dynamics_Protein"/>
</dbReference>
<name>A0A1H8EKF0_9FIRM</name>
<dbReference type="RefSeq" id="WP_091973272.1">
    <property type="nucleotide sequence ID" value="NZ_FODF01000001.1"/>
</dbReference>
<dbReference type="InterPro" id="IPR003646">
    <property type="entry name" value="SH3-like_bac-type"/>
</dbReference>
<evidence type="ECO:0000259" key="2">
    <source>
        <dbReference type="PROSITE" id="PS51781"/>
    </source>
</evidence>
<evidence type="ECO:0000313" key="4">
    <source>
        <dbReference type="Proteomes" id="UP000199512"/>
    </source>
</evidence>
<gene>
    <name evidence="3" type="ORF">SAMN05216454_101146</name>
</gene>
<dbReference type="SMART" id="SM00047">
    <property type="entry name" value="LYZ2"/>
    <property type="match status" value="1"/>
</dbReference>
<organism evidence="3 4">
    <name type="scientific">Peptostreptococcus russellii</name>
    <dbReference type="NCBI Taxonomy" id="215200"/>
    <lineage>
        <taxon>Bacteria</taxon>
        <taxon>Bacillati</taxon>
        <taxon>Bacillota</taxon>
        <taxon>Clostridia</taxon>
        <taxon>Peptostreptococcales</taxon>
        <taxon>Peptostreptococcaceae</taxon>
        <taxon>Peptostreptococcus</taxon>
    </lineage>
</organism>
<protein>
    <submittedName>
        <fullName evidence="3">Peptidoglycan hydrolases with endo-beta-N-acetylglucosaminidase</fullName>
    </submittedName>
</protein>
<dbReference type="STRING" id="215200.SAMN05216454_101146"/>
<feature type="domain" description="SH3b" evidence="2">
    <location>
        <begin position="22"/>
        <end position="85"/>
    </location>
</feature>
<sequence length="489" mass="53546">MKTKLALSALAILPVLGGVASADSFGIINYEFVNIRVNPSMNDGVKFVLKKGEKVQILSEKDGWVNIKSGNKSGWVQSAAVSKEEEKTSNIKKSSKSTVMYVDNDALNLRTSPSTNSKILTVLKRGDKVTVLQESVGWSKVNFNGQEGYVSTKFLAAGNASTSSVKIVKSNTLNVRKEANVTSEKVVSLKKGDKVKFLSENSGWTKVDYNGKVGYVSSYYLEDGVDDVDDSNTDSDIEIEDTNNDDKTSIKGTVEYKDMGISLSDFADMQLSMSLNVSSLSGWSKVQKNELMKYMDPNNFTDEDGMMQFALVDRYTDDITPAQLNSYLSTVCKPGNVFYNQGAAFINAAKKNNINVLYLVAHSMIETGNGTSKLANGVKYNGKTVYNFFGIGAVDGNALAGGAATAYKNGWTSVASGIDGAAKWISDKYIHNSQFKQNTLYGMKWSKDYIWHQYASDITWPSKIGAKMNSIARFSDKTGSISYLVPKYR</sequence>
<dbReference type="Pfam" id="PF08239">
    <property type="entry name" value="SH3_3"/>
    <property type="match status" value="3"/>
</dbReference>
<evidence type="ECO:0000256" key="1">
    <source>
        <dbReference type="SAM" id="SignalP"/>
    </source>
</evidence>
<dbReference type="AlphaFoldDB" id="A0A1H8EKF0"/>
<keyword evidence="3" id="KW-0378">Hydrolase</keyword>
<dbReference type="SMART" id="SM00287">
    <property type="entry name" value="SH3b"/>
    <property type="match status" value="3"/>
</dbReference>